<keyword evidence="2" id="KW-0049">Antioxidant</keyword>
<keyword evidence="4" id="KW-0676">Redox-active center</keyword>
<feature type="domain" description="Thioredoxin" evidence="5">
    <location>
        <begin position="17"/>
        <end position="162"/>
    </location>
</feature>
<evidence type="ECO:0000259" key="5">
    <source>
        <dbReference type="PROSITE" id="PS51352"/>
    </source>
</evidence>
<dbReference type="Gene3D" id="3.40.30.10">
    <property type="entry name" value="Glutaredoxin"/>
    <property type="match status" value="1"/>
</dbReference>
<keyword evidence="3" id="KW-1015">Disulfide bond</keyword>
<proteinExistence type="predicted"/>
<evidence type="ECO:0000256" key="4">
    <source>
        <dbReference type="ARBA" id="ARBA00023284"/>
    </source>
</evidence>
<dbReference type="Pfam" id="PF00578">
    <property type="entry name" value="AhpC-TSA"/>
    <property type="match status" value="1"/>
</dbReference>
<keyword evidence="1" id="KW-0575">Peroxidase</keyword>
<evidence type="ECO:0000256" key="2">
    <source>
        <dbReference type="ARBA" id="ARBA00022862"/>
    </source>
</evidence>
<name>J3JCD1_9LACO</name>
<dbReference type="SUPFAM" id="SSF52833">
    <property type="entry name" value="Thioredoxin-like"/>
    <property type="match status" value="1"/>
</dbReference>
<dbReference type="PANTHER" id="PTHR43110">
    <property type="entry name" value="THIOL PEROXIDASE"/>
    <property type="match status" value="1"/>
</dbReference>
<dbReference type="STRING" id="1185325.A11Y_45429"/>
<dbReference type="PATRIC" id="fig|1185325.3.peg.491"/>
<dbReference type="InterPro" id="IPR036249">
    <property type="entry name" value="Thioredoxin-like_sf"/>
</dbReference>
<dbReference type="EMBL" id="AKFP01000007">
    <property type="protein sequence ID" value="EJN56499.1"/>
    <property type="molecule type" value="Genomic_DNA"/>
</dbReference>
<dbReference type="Proteomes" id="UP000007271">
    <property type="component" value="Unassembled WGS sequence"/>
</dbReference>
<sequence>MNVTMHGDPLTTVGEAPEVGTQLPDFKLSNKDGKTLTTDDFQDQTTLISVIPNINTSVCSVQTKHFNADADKVPNIRFVTVSTNTTAEQADWCAAEGVNKMEMLSDNAEEFGRAMGVFVPEAGINTRSIFIVDATGKIVYRELINEQTNEPDYSAALDFLATL</sequence>
<dbReference type="AlphaFoldDB" id="J3JCD1"/>
<dbReference type="NCBIfam" id="NF001808">
    <property type="entry name" value="PRK00522.1"/>
    <property type="match status" value="1"/>
</dbReference>
<dbReference type="InterPro" id="IPR000866">
    <property type="entry name" value="AhpC/TSA"/>
</dbReference>
<organism evidence="6 7">
    <name type="scientific">Loigolactobacillus coryniformis subsp. coryniformis CECT 5711</name>
    <dbReference type="NCBI Taxonomy" id="1185325"/>
    <lineage>
        <taxon>Bacteria</taxon>
        <taxon>Bacillati</taxon>
        <taxon>Bacillota</taxon>
        <taxon>Bacilli</taxon>
        <taxon>Lactobacillales</taxon>
        <taxon>Lactobacillaceae</taxon>
        <taxon>Loigolactobacillus</taxon>
    </lineage>
</organism>
<dbReference type="GO" id="GO:0008379">
    <property type="term" value="F:thioredoxin peroxidase activity"/>
    <property type="evidence" value="ECO:0007669"/>
    <property type="project" value="InterPro"/>
</dbReference>
<evidence type="ECO:0000256" key="3">
    <source>
        <dbReference type="ARBA" id="ARBA00023157"/>
    </source>
</evidence>
<dbReference type="InterPro" id="IPR013766">
    <property type="entry name" value="Thioredoxin_domain"/>
</dbReference>
<dbReference type="CDD" id="cd03014">
    <property type="entry name" value="PRX_Atyp2cys"/>
    <property type="match status" value="1"/>
</dbReference>
<reference evidence="6 7" key="1">
    <citation type="submission" date="2012-05" db="EMBL/GenBank/DDBJ databases">
        <title>Complete Genome Sequence of Lactobacillus coryniformis CECT5711.</title>
        <authorList>
            <person name="Rodriguez J.M."/>
        </authorList>
    </citation>
    <scope>NUCLEOTIDE SEQUENCE [LARGE SCALE GENOMIC DNA]</scope>
    <source>
        <strain evidence="7">CECT5711</strain>
    </source>
</reference>
<dbReference type="PANTHER" id="PTHR43110:SF1">
    <property type="entry name" value="THIOL PEROXIDASE"/>
    <property type="match status" value="1"/>
</dbReference>
<evidence type="ECO:0000313" key="6">
    <source>
        <dbReference type="EMBL" id="EJN56499.1"/>
    </source>
</evidence>
<keyword evidence="1" id="KW-0560">Oxidoreductase</keyword>
<dbReference type="InterPro" id="IPR050455">
    <property type="entry name" value="Tpx_Peroxidase_subfamily"/>
</dbReference>
<dbReference type="RefSeq" id="WP_004562539.1">
    <property type="nucleotide sequence ID" value="NZ_AKFP01000007.1"/>
</dbReference>
<gene>
    <name evidence="6" type="ORF">A11Y_45429</name>
</gene>
<dbReference type="PROSITE" id="PS51352">
    <property type="entry name" value="THIOREDOXIN_2"/>
    <property type="match status" value="1"/>
</dbReference>
<protein>
    <submittedName>
        <fullName evidence="6">Peroxiredoxin</fullName>
    </submittedName>
</protein>
<accession>J3JCD1</accession>
<evidence type="ECO:0000313" key="7">
    <source>
        <dbReference type="Proteomes" id="UP000007271"/>
    </source>
</evidence>
<evidence type="ECO:0000256" key="1">
    <source>
        <dbReference type="ARBA" id="ARBA00022559"/>
    </source>
</evidence>
<dbReference type="InterPro" id="IPR002065">
    <property type="entry name" value="TPX"/>
</dbReference>
<comment type="caution">
    <text evidence="6">The sequence shown here is derived from an EMBL/GenBank/DDBJ whole genome shotgun (WGS) entry which is preliminary data.</text>
</comment>